<organism evidence="1 2">
    <name type="scientific">Cannabis sativa</name>
    <name type="common">Hemp</name>
    <name type="synonym">Marijuana</name>
    <dbReference type="NCBI Taxonomy" id="3483"/>
    <lineage>
        <taxon>Eukaryota</taxon>
        <taxon>Viridiplantae</taxon>
        <taxon>Streptophyta</taxon>
        <taxon>Embryophyta</taxon>
        <taxon>Tracheophyta</taxon>
        <taxon>Spermatophyta</taxon>
        <taxon>Magnoliopsida</taxon>
        <taxon>eudicotyledons</taxon>
        <taxon>Gunneridae</taxon>
        <taxon>Pentapetalae</taxon>
        <taxon>rosids</taxon>
        <taxon>fabids</taxon>
        <taxon>Rosales</taxon>
        <taxon>Cannabaceae</taxon>
        <taxon>Cannabis</taxon>
    </lineage>
</organism>
<name>A0A803Q2A3_CANSA</name>
<dbReference type="EMBL" id="UZAU01000661">
    <property type="status" value="NOT_ANNOTATED_CDS"/>
    <property type="molecule type" value="Genomic_DNA"/>
</dbReference>
<dbReference type="Gramene" id="evm.model.07.1344">
    <property type="protein sequence ID" value="cds.evm.model.07.1344"/>
    <property type="gene ID" value="evm.TU.07.1344"/>
</dbReference>
<reference evidence="1" key="1">
    <citation type="submission" date="2018-11" db="EMBL/GenBank/DDBJ databases">
        <authorList>
            <person name="Grassa J C."/>
        </authorList>
    </citation>
    <scope>NUCLEOTIDE SEQUENCE [LARGE SCALE GENOMIC DNA]</scope>
</reference>
<proteinExistence type="predicted"/>
<evidence type="ECO:0000313" key="1">
    <source>
        <dbReference type="EnsemblPlants" id="cds.evm.model.07.1344"/>
    </source>
</evidence>
<dbReference type="EnsemblPlants" id="evm.model.07.1344">
    <property type="protein sequence ID" value="cds.evm.model.07.1344"/>
    <property type="gene ID" value="evm.TU.07.1344"/>
</dbReference>
<evidence type="ECO:0000313" key="2">
    <source>
        <dbReference type="Proteomes" id="UP000596661"/>
    </source>
</evidence>
<sequence length="91" mass="10396">MGCFERIRPSITGEQRKLETGAGLDGWSSGNKLRWKPEIGSAEKKKWRKRERVLPEISSRLADWGLVDLMEGWSRGKPEIGSWVGEKQKRG</sequence>
<dbReference type="AlphaFoldDB" id="A0A803Q2A3"/>
<dbReference type="Proteomes" id="UP000596661">
    <property type="component" value="Chromosome 7"/>
</dbReference>
<accession>A0A803Q2A3</accession>
<keyword evidence="2" id="KW-1185">Reference proteome</keyword>
<protein>
    <submittedName>
        <fullName evidence="1">Uncharacterized protein</fullName>
    </submittedName>
</protein>
<reference evidence="1" key="2">
    <citation type="submission" date="2021-03" db="UniProtKB">
        <authorList>
            <consortium name="EnsemblPlants"/>
        </authorList>
    </citation>
    <scope>IDENTIFICATION</scope>
</reference>